<name>A0A1D1UTR0_RAMVA</name>
<reference evidence="1 2" key="1">
    <citation type="journal article" date="2016" name="Nat. Commun.">
        <title>Extremotolerant tardigrade genome and improved radiotolerance of human cultured cells by tardigrade-unique protein.</title>
        <authorList>
            <person name="Hashimoto T."/>
            <person name="Horikawa D.D."/>
            <person name="Saito Y."/>
            <person name="Kuwahara H."/>
            <person name="Kozuka-Hata H."/>
            <person name="Shin-I T."/>
            <person name="Minakuchi Y."/>
            <person name="Ohishi K."/>
            <person name="Motoyama A."/>
            <person name="Aizu T."/>
            <person name="Enomoto A."/>
            <person name="Kondo K."/>
            <person name="Tanaka S."/>
            <person name="Hara Y."/>
            <person name="Koshikawa S."/>
            <person name="Sagara H."/>
            <person name="Miura T."/>
            <person name="Yokobori S."/>
            <person name="Miyagawa K."/>
            <person name="Suzuki Y."/>
            <person name="Kubo T."/>
            <person name="Oyama M."/>
            <person name="Kohara Y."/>
            <person name="Fujiyama A."/>
            <person name="Arakawa K."/>
            <person name="Katayama T."/>
            <person name="Toyoda A."/>
            <person name="Kunieda T."/>
        </authorList>
    </citation>
    <scope>NUCLEOTIDE SEQUENCE [LARGE SCALE GENOMIC DNA]</scope>
    <source>
        <strain evidence="1 2">YOKOZUNA-1</strain>
    </source>
</reference>
<dbReference type="Proteomes" id="UP000186922">
    <property type="component" value="Unassembled WGS sequence"/>
</dbReference>
<sequence>MSQLEMPWTACFCRCSGWKRSVRREMVRDADDRGTLGVAWADGMSLSSTDSASEWSWPLYSGLRRASSVRFEEGLGDDRVGAATCFLATWGASTRPRVCFRGVCLVRGIVGLLKRQELWVPPCQ</sequence>
<organism evidence="1 2">
    <name type="scientific">Ramazzottius varieornatus</name>
    <name type="common">Water bear</name>
    <name type="synonym">Tardigrade</name>
    <dbReference type="NCBI Taxonomy" id="947166"/>
    <lineage>
        <taxon>Eukaryota</taxon>
        <taxon>Metazoa</taxon>
        <taxon>Ecdysozoa</taxon>
        <taxon>Tardigrada</taxon>
        <taxon>Eutardigrada</taxon>
        <taxon>Parachela</taxon>
        <taxon>Hypsibioidea</taxon>
        <taxon>Ramazzottiidae</taxon>
        <taxon>Ramazzottius</taxon>
    </lineage>
</organism>
<gene>
    <name evidence="1" type="primary">RvY_02105-1</name>
    <name evidence="1" type="synonym">RvY_02105.1</name>
    <name evidence="1" type="ORF">RvY_02105</name>
</gene>
<protein>
    <submittedName>
        <fullName evidence="1">Uncharacterized protein</fullName>
    </submittedName>
</protein>
<dbReference type="EMBL" id="BDGG01000001">
    <property type="protein sequence ID" value="GAU89568.1"/>
    <property type="molecule type" value="Genomic_DNA"/>
</dbReference>
<evidence type="ECO:0000313" key="2">
    <source>
        <dbReference type="Proteomes" id="UP000186922"/>
    </source>
</evidence>
<accession>A0A1D1UTR0</accession>
<dbReference type="AlphaFoldDB" id="A0A1D1UTR0"/>
<keyword evidence="2" id="KW-1185">Reference proteome</keyword>
<proteinExistence type="predicted"/>
<comment type="caution">
    <text evidence="1">The sequence shown here is derived from an EMBL/GenBank/DDBJ whole genome shotgun (WGS) entry which is preliminary data.</text>
</comment>
<evidence type="ECO:0000313" key="1">
    <source>
        <dbReference type="EMBL" id="GAU89568.1"/>
    </source>
</evidence>